<evidence type="ECO:0000256" key="4">
    <source>
        <dbReference type="ARBA" id="ARBA00023136"/>
    </source>
</evidence>
<dbReference type="EMBL" id="RAPE01000001">
    <property type="protein sequence ID" value="RKF16827.1"/>
    <property type="molecule type" value="Genomic_DNA"/>
</dbReference>
<dbReference type="GO" id="GO:0055085">
    <property type="term" value="P:transmembrane transport"/>
    <property type="evidence" value="ECO:0007669"/>
    <property type="project" value="InterPro"/>
</dbReference>
<dbReference type="RefSeq" id="WP_121164214.1">
    <property type="nucleotide sequence ID" value="NZ_RAPE01000001.1"/>
</dbReference>
<dbReference type="PROSITE" id="PS52015">
    <property type="entry name" value="TONB_CTD"/>
    <property type="match status" value="1"/>
</dbReference>
<dbReference type="NCBIfam" id="TIGR01352">
    <property type="entry name" value="tonB_Cterm"/>
    <property type="match status" value="1"/>
</dbReference>
<keyword evidence="8" id="KW-1185">Reference proteome</keyword>
<feature type="compositionally biased region" description="Low complexity" evidence="5">
    <location>
        <begin position="96"/>
        <end position="130"/>
    </location>
</feature>
<gene>
    <name evidence="7" type="ORF">D6850_04620</name>
</gene>
<feature type="compositionally biased region" description="Low complexity" evidence="5">
    <location>
        <begin position="227"/>
        <end position="242"/>
    </location>
</feature>
<dbReference type="InterPro" id="IPR037682">
    <property type="entry name" value="TonB_C"/>
</dbReference>
<keyword evidence="2" id="KW-0812">Transmembrane</keyword>
<dbReference type="AlphaFoldDB" id="A0A3A8AY32"/>
<name>A0A3A8AY32_9RHOB</name>
<dbReference type="InterPro" id="IPR006260">
    <property type="entry name" value="TonB/TolA_C"/>
</dbReference>
<dbReference type="SUPFAM" id="SSF74653">
    <property type="entry name" value="TolA/TonB C-terminal domain"/>
    <property type="match status" value="1"/>
</dbReference>
<evidence type="ECO:0000256" key="5">
    <source>
        <dbReference type="SAM" id="MobiDB-lite"/>
    </source>
</evidence>
<dbReference type="OrthoDB" id="7930032at2"/>
<evidence type="ECO:0000256" key="3">
    <source>
        <dbReference type="ARBA" id="ARBA00022989"/>
    </source>
</evidence>
<evidence type="ECO:0000256" key="1">
    <source>
        <dbReference type="ARBA" id="ARBA00004167"/>
    </source>
</evidence>
<organism evidence="7 8">
    <name type="scientific">Roseovarius spongiae</name>
    <dbReference type="NCBI Taxonomy" id="2320272"/>
    <lineage>
        <taxon>Bacteria</taxon>
        <taxon>Pseudomonadati</taxon>
        <taxon>Pseudomonadota</taxon>
        <taxon>Alphaproteobacteria</taxon>
        <taxon>Rhodobacterales</taxon>
        <taxon>Roseobacteraceae</taxon>
        <taxon>Roseovarius</taxon>
    </lineage>
</organism>
<dbReference type="GO" id="GO:0016020">
    <property type="term" value="C:membrane"/>
    <property type="evidence" value="ECO:0007669"/>
    <property type="project" value="UniProtKB-SubCell"/>
</dbReference>
<evidence type="ECO:0000256" key="2">
    <source>
        <dbReference type="ARBA" id="ARBA00022692"/>
    </source>
</evidence>
<dbReference type="Proteomes" id="UP000281128">
    <property type="component" value="Unassembled WGS sequence"/>
</dbReference>
<protein>
    <submittedName>
        <fullName evidence="7">TonB family protein</fullName>
    </submittedName>
</protein>
<feature type="compositionally biased region" description="Polar residues" evidence="5">
    <location>
        <begin position="317"/>
        <end position="326"/>
    </location>
</feature>
<reference evidence="7 8" key="1">
    <citation type="submission" date="2018-09" db="EMBL/GenBank/DDBJ databases">
        <title>Roseovarius spongiae sp. nov., isolated from a marine sponge.</title>
        <authorList>
            <person name="Zhuang L."/>
            <person name="Luo L."/>
        </authorList>
    </citation>
    <scope>NUCLEOTIDE SEQUENCE [LARGE SCALE GENOMIC DNA]</scope>
    <source>
        <strain evidence="7 8">HN-E21</strain>
    </source>
</reference>
<keyword evidence="3" id="KW-1133">Transmembrane helix</keyword>
<comment type="caution">
    <text evidence="7">The sequence shown here is derived from an EMBL/GenBank/DDBJ whole genome shotgun (WGS) entry which is preliminary data.</text>
</comment>
<proteinExistence type="predicted"/>
<dbReference type="Gene3D" id="3.30.1150.10">
    <property type="match status" value="1"/>
</dbReference>
<feature type="compositionally biased region" description="Basic and acidic residues" evidence="5">
    <location>
        <begin position="173"/>
        <end position="184"/>
    </location>
</feature>
<feature type="region of interest" description="Disordered" evidence="5">
    <location>
        <begin position="62"/>
        <end position="242"/>
    </location>
</feature>
<comment type="subcellular location">
    <subcellularLocation>
        <location evidence="1">Membrane</location>
        <topology evidence="1">Single-pass membrane protein</topology>
    </subcellularLocation>
</comment>
<evidence type="ECO:0000313" key="8">
    <source>
        <dbReference type="Proteomes" id="UP000281128"/>
    </source>
</evidence>
<accession>A0A3A8AY32</accession>
<feature type="compositionally biased region" description="Pro residues" evidence="5">
    <location>
        <begin position="131"/>
        <end position="156"/>
    </location>
</feature>
<dbReference type="Pfam" id="PF13103">
    <property type="entry name" value="TonB_2"/>
    <property type="match status" value="1"/>
</dbReference>
<sequence length="326" mass="33291">MTAARRLAKLGALTVAVVIHGALAWAVIPRIEVEVEGGAGAQEVRLGTSFADMAAGALEPVQPAEVTEPTPPPEVARAQDAPRSRTPAPAPETIHARPVAPERAAPVTAERAAPVAPDAADAVPSVAALAPTPPETIAPQPTKPNPPKPAAKPTPPETLSAEPDAPPAPARSLRPERRSPAFEKKHAKAPPPKKTPKKKTAPKSARGNAERDATAGSAQGSDRAKAKSSGNAGRAKASGNAAASNYPGLVMRRIARVPRPRADGRGAAVVAFRINAGGGLAGVSIARSSGSAQLDRAALRMIRRAAPFPPPPAGAQRSFTINIEGR</sequence>
<keyword evidence="4" id="KW-0472">Membrane</keyword>
<evidence type="ECO:0000259" key="6">
    <source>
        <dbReference type="PROSITE" id="PS52015"/>
    </source>
</evidence>
<evidence type="ECO:0000313" key="7">
    <source>
        <dbReference type="EMBL" id="RKF16827.1"/>
    </source>
</evidence>
<feature type="domain" description="TonB C-terminal" evidence="6">
    <location>
        <begin position="240"/>
        <end position="326"/>
    </location>
</feature>
<feature type="region of interest" description="Disordered" evidence="5">
    <location>
        <begin position="305"/>
        <end position="326"/>
    </location>
</feature>